<proteinExistence type="predicted"/>
<name>A0A0A9ENJ1_ARUDO</name>
<protein>
    <submittedName>
        <fullName evidence="1">Uncharacterized protein</fullName>
    </submittedName>
</protein>
<evidence type="ECO:0000313" key="1">
    <source>
        <dbReference type="EMBL" id="JAE01652.1"/>
    </source>
</evidence>
<dbReference type="EMBL" id="GBRH01196244">
    <property type="protein sequence ID" value="JAE01652.1"/>
    <property type="molecule type" value="Transcribed_RNA"/>
</dbReference>
<dbReference type="AlphaFoldDB" id="A0A0A9ENJ1"/>
<sequence>MVCCPNGSYYFLAANALREKLIYPFGM</sequence>
<accession>A0A0A9ENJ1</accession>
<reference evidence="1" key="2">
    <citation type="journal article" date="2015" name="Data Brief">
        <title>Shoot transcriptome of the giant reed, Arundo donax.</title>
        <authorList>
            <person name="Barrero R.A."/>
            <person name="Guerrero F.D."/>
            <person name="Moolhuijzen P."/>
            <person name="Goolsby J.A."/>
            <person name="Tidwell J."/>
            <person name="Bellgard S.E."/>
            <person name="Bellgard M.I."/>
        </authorList>
    </citation>
    <scope>NUCLEOTIDE SEQUENCE</scope>
    <source>
        <tissue evidence="1">Shoot tissue taken approximately 20 cm above the soil surface</tissue>
    </source>
</reference>
<reference evidence="1" key="1">
    <citation type="submission" date="2014-09" db="EMBL/GenBank/DDBJ databases">
        <authorList>
            <person name="Magalhaes I.L.F."/>
            <person name="Oliveira U."/>
            <person name="Santos F.R."/>
            <person name="Vidigal T.H.D.A."/>
            <person name="Brescovit A.D."/>
            <person name="Santos A.J."/>
        </authorList>
    </citation>
    <scope>NUCLEOTIDE SEQUENCE</scope>
    <source>
        <tissue evidence="1">Shoot tissue taken approximately 20 cm above the soil surface</tissue>
    </source>
</reference>
<organism evidence="1">
    <name type="scientific">Arundo donax</name>
    <name type="common">Giant reed</name>
    <name type="synonym">Donax arundinaceus</name>
    <dbReference type="NCBI Taxonomy" id="35708"/>
    <lineage>
        <taxon>Eukaryota</taxon>
        <taxon>Viridiplantae</taxon>
        <taxon>Streptophyta</taxon>
        <taxon>Embryophyta</taxon>
        <taxon>Tracheophyta</taxon>
        <taxon>Spermatophyta</taxon>
        <taxon>Magnoliopsida</taxon>
        <taxon>Liliopsida</taxon>
        <taxon>Poales</taxon>
        <taxon>Poaceae</taxon>
        <taxon>PACMAD clade</taxon>
        <taxon>Arundinoideae</taxon>
        <taxon>Arundineae</taxon>
        <taxon>Arundo</taxon>
    </lineage>
</organism>